<reference evidence="4" key="2">
    <citation type="journal article" date="2019" name="Int. J. Syst. Evol. Microbiol.">
        <title>The Global Catalogue of Microorganisms (GCM) 10K type strain sequencing project: providing services to taxonomists for standard genome sequencing and annotation.</title>
        <authorList>
            <consortium name="The Broad Institute Genomics Platform"/>
            <consortium name="The Broad Institute Genome Sequencing Center for Infectious Disease"/>
            <person name="Wu L."/>
            <person name="Ma J."/>
        </authorList>
    </citation>
    <scope>NUCLEOTIDE SEQUENCE [LARGE SCALE GENOMIC DNA]</scope>
    <source>
        <strain evidence="4">GX21</strain>
    </source>
</reference>
<name>A0ABD6A3Q3_9EURY</name>
<evidence type="ECO:0000313" key="2">
    <source>
        <dbReference type="EMBL" id="MFC7257404.1"/>
    </source>
</evidence>
<sequence length="250" mass="26166">MPLRSLNDYDALDSADATDADLHVENGLITDGNGNTVEIGDIQTGAVSWGNRDEGVDRVKDATPTGNLEVRNQAPYVDGYGEVELTNSAHRRTITQIGNTDGNDGDLRTDANGSLTIRFEGTVSKSDSNTATTTYSTTGTNVLYATFPSVSGTVTGFGASGGTNFNVGENHSGTIEAGTPWGTSDTDSFDASVSALVQPAGTDATGYEGDQVSLTVDIDTAESGEDFEAEVTATTRYDTTETQTRTVTLF</sequence>
<comment type="caution">
    <text evidence="2">The sequence shown here is derived from an EMBL/GenBank/DDBJ whole genome shotgun (WGS) entry which is preliminary data.</text>
</comment>
<reference evidence="2" key="1">
    <citation type="journal article" date="2014" name="Int. J. Syst. Evol. Microbiol.">
        <title>Complete genome sequence of Corynebacterium casei LMG S-19264T (=DSM 44701T), isolated from a smear-ripened cheese.</title>
        <authorList>
            <consortium name="US DOE Joint Genome Institute (JGI-PGF)"/>
            <person name="Walter F."/>
            <person name="Albersmeier A."/>
            <person name="Kalinowski J."/>
            <person name="Ruckert C."/>
        </authorList>
    </citation>
    <scope>NUCLEOTIDE SEQUENCE [LARGE SCALE GENOMIC DNA]</scope>
    <source>
        <strain evidence="2">CGMCC 4.163</strain>
    </source>
</reference>
<gene>
    <name evidence="1" type="ORF">ACFQKE_19165</name>
    <name evidence="2" type="ORF">ACFQKE_19330</name>
    <name evidence="3" type="ORF">ACFQKE_19485</name>
</gene>
<dbReference type="EMBL" id="JBHTAT010000006">
    <property type="protein sequence ID" value="MFC7257435.1"/>
    <property type="molecule type" value="Genomic_DNA"/>
</dbReference>
<evidence type="ECO:0000313" key="1">
    <source>
        <dbReference type="EMBL" id="MFC7257371.1"/>
    </source>
</evidence>
<protein>
    <submittedName>
        <fullName evidence="2">Uncharacterized protein</fullName>
    </submittedName>
</protein>
<dbReference type="AlphaFoldDB" id="A0ABD6A3Q3"/>
<dbReference type="RefSeq" id="WP_379707072.1">
    <property type="nucleotide sequence ID" value="NZ_JBHTAT010000006.1"/>
</dbReference>
<dbReference type="Proteomes" id="UP001596434">
    <property type="component" value="Unassembled WGS sequence"/>
</dbReference>
<evidence type="ECO:0000313" key="3">
    <source>
        <dbReference type="EMBL" id="MFC7257435.1"/>
    </source>
</evidence>
<keyword evidence="4" id="KW-1185">Reference proteome</keyword>
<dbReference type="EMBL" id="JBHTAT010000006">
    <property type="protein sequence ID" value="MFC7257371.1"/>
    <property type="molecule type" value="Genomic_DNA"/>
</dbReference>
<organism evidence="2 4">
    <name type="scientific">Haloplanus litoreus</name>
    <dbReference type="NCBI Taxonomy" id="767515"/>
    <lineage>
        <taxon>Archaea</taxon>
        <taxon>Methanobacteriati</taxon>
        <taxon>Methanobacteriota</taxon>
        <taxon>Stenosarchaea group</taxon>
        <taxon>Halobacteria</taxon>
        <taxon>Halobacteriales</taxon>
        <taxon>Haloferacaceae</taxon>
        <taxon>Haloplanus</taxon>
    </lineage>
</organism>
<proteinExistence type="predicted"/>
<evidence type="ECO:0000313" key="4">
    <source>
        <dbReference type="Proteomes" id="UP001596434"/>
    </source>
</evidence>
<accession>A0ABD6A3Q3</accession>
<dbReference type="EMBL" id="JBHTAT010000006">
    <property type="protein sequence ID" value="MFC7257404.1"/>
    <property type="molecule type" value="Genomic_DNA"/>
</dbReference>
<reference evidence="2" key="3">
    <citation type="submission" date="2024-09" db="EMBL/GenBank/DDBJ databases">
        <authorList>
            <person name="Sun Q."/>
        </authorList>
    </citation>
    <scope>NUCLEOTIDE SEQUENCE</scope>
    <source>
        <strain evidence="2">CGMCC 4.163</strain>
    </source>
</reference>